<dbReference type="Proteomes" id="UP000554482">
    <property type="component" value="Unassembled WGS sequence"/>
</dbReference>
<evidence type="ECO:0000313" key="3">
    <source>
        <dbReference type="Proteomes" id="UP000554482"/>
    </source>
</evidence>
<feature type="transmembrane region" description="Helical" evidence="1">
    <location>
        <begin position="118"/>
        <end position="145"/>
    </location>
</feature>
<reference evidence="2 3" key="1">
    <citation type="submission" date="2020-06" db="EMBL/GenBank/DDBJ databases">
        <title>Transcriptomic and genomic resources for Thalictrum thalictroides and T. hernandezii: Facilitating candidate gene discovery in an emerging model plant lineage.</title>
        <authorList>
            <person name="Arias T."/>
            <person name="Riano-Pachon D.M."/>
            <person name="Di Stilio V.S."/>
        </authorList>
    </citation>
    <scope>NUCLEOTIDE SEQUENCE [LARGE SCALE GENOMIC DNA]</scope>
    <source>
        <strain evidence="3">cv. WT478/WT964</strain>
        <tissue evidence="2">Leaves</tissue>
    </source>
</reference>
<evidence type="ECO:0000313" key="2">
    <source>
        <dbReference type="EMBL" id="KAF5201570.1"/>
    </source>
</evidence>
<feature type="transmembrane region" description="Helical" evidence="1">
    <location>
        <begin position="157"/>
        <end position="183"/>
    </location>
</feature>
<proteinExistence type="predicted"/>
<name>A0A7J6WYM1_THATH</name>
<feature type="transmembrane region" description="Helical" evidence="1">
    <location>
        <begin position="30"/>
        <end position="52"/>
    </location>
</feature>
<comment type="caution">
    <text evidence="2">The sequence shown here is derived from an EMBL/GenBank/DDBJ whole genome shotgun (WGS) entry which is preliminary data.</text>
</comment>
<protein>
    <submittedName>
        <fullName evidence="2">Polyadenylate-binding protein 1-b-binding protein</fullName>
    </submittedName>
</protein>
<dbReference type="PANTHER" id="PTHR33133:SF5">
    <property type="entry name" value="OS08G0107100 PROTEIN"/>
    <property type="match status" value="1"/>
</dbReference>
<accession>A0A7J6WYM1</accession>
<keyword evidence="3" id="KW-1185">Reference proteome</keyword>
<feature type="transmembrane region" description="Helical" evidence="1">
    <location>
        <begin position="204"/>
        <end position="227"/>
    </location>
</feature>
<feature type="non-terminal residue" evidence="2">
    <location>
        <position position="309"/>
    </location>
</feature>
<sequence length="309" mass="35303">MDTDQQELKSIGFWGILEKTFKIIYKERMIFTKITLCFTLPLTIILIGYPAFNVYSFQKTLTIPLLFYTLFLTGIIFTVIFFLPPTAAIVYTITCIYTAKQFNFKTILRVVPKVWIRLMVTFAIQSLIMLAYNFVTILLITPPIIWLTAEWISNTLIILAVIYLIGFVYISIIWSLANVVTLLEDLKGYGAIKKSKALLKGKRLLASSLFLLISVPEVVGQIIVFVIVRNAINNEKIGYGNICLLVTLGLILPVLILLVQVMQTIFYLVCKSYHHEIIDKSYLQIHMDNFFPAAYAPPVERNVQLEHSN</sequence>
<dbReference type="AlphaFoldDB" id="A0A7J6WYM1"/>
<feature type="transmembrane region" description="Helical" evidence="1">
    <location>
        <begin position="239"/>
        <end position="259"/>
    </location>
</feature>
<dbReference type="PANTHER" id="PTHR33133">
    <property type="entry name" value="OS08G0107100 PROTEIN-RELATED"/>
    <property type="match status" value="1"/>
</dbReference>
<keyword evidence="1" id="KW-1133">Transmembrane helix</keyword>
<gene>
    <name evidence="2" type="ORF">FRX31_008843</name>
</gene>
<keyword evidence="1" id="KW-0472">Membrane</keyword>
<keyword evidence="1" id="KW-0812">Transmembrane</keyword>
<feature type="transmembrane region" description="Helical" evidence="1">
    <location>
        <begin position="64"/>
        <end position="97"/>
    </location>
</feature>
<organism evidence="2 3">
    <name type="scientific">Thalictrum thalictroides</name>
    <name type="common">Rue-anemone</name>
    <name type="synonym">Anemone thalictroides</name>
    <dbReference type="NCBI Taxonomy" id="46969"/>
    <lineage>
        <taxon>Eukaryota</taxon>
        <taxon>Viridiplantae</taxon>
        <taxon>Streptophyta</taxon>
        <taxon>Embryophyta</taxon>
        <taxon>Tracheophyta</taxon>
        <taxon>Spermatophyta</taxon>
        <taxon>Magnoliopsida</taxon>
        <taxon>Ranunculales</taxon>
        <taxon>Ranunculaceae</taxon>
        <taxon>Thalictroideae</taxon>
        <taxon>Thalictrum</taxon>
    </lineage>
</organism>
<dbReference type="OrthoDB" id="1908649at2759"/>
<dbReference type="EMBL" id="JABWDY010009240">
    <property type="protein sequence ID" value="KAF5201570.1"/>
    <property type="molecule type" value="Genomic_DNA"/>
</dbReference>
<evidence type="ECO:0000256" key="1">
    <source>
        <dbReference type="SAM" id="Phobius"/>
    </source>
</evidence>